<dbReference type="Gene3D" id="3.40.50.1820">
    <property type="entry name" value="alpha/beta hydrolase"/>
    <property type="match status" value="1"/>
</dbReference>
<dbReference type="GO" id="GO:0052689">
    <property type="term" value="F:carboxylic ester hydrolase activity"/>
    <property type="evidence" value="ECO:0007669"/>
    <property type="project" value="TreeGrafter"/>
</dbReference>
<evidence type="ECO:0000313" key="5">
    <source>
        <dbReference type="EMBL" id="CDW88194.1"/>
    </source>
</evidence>
<dbReference type="Pfam" id="PF02230">
    <property type="entry name" value="Abhydrolase_2"/>
    <property type="match status" value="1"/>
</dbReference>
<gene>
    <name evidence="5" type="primary">Contig12206.g13040</name>
    <name evidence="5" type="ORF">STYLEM_17312</name>
</gene>
<reference evidence="5 6" key="1">
    <citation type="submission" date="2014-06" db="EMBL/GenBank/DDBJ databases">
        <authorList>
            <person name="Swart Estienne"/>
        </authorList>
    </citation>
    <scope>NUCLEOTIDE SEQUENCE [LARGE SCALE GENOMIC DNA]</scope>
    <source>
        <strain evidence="5 6">130c</strain>
    </source>
</reference>
<evidence type="ECO:0000256" key="1">
    <source>
        <dbReference type="ARBA" id="ARBA00006499"/>
    </source>
</evidence>
<dbReference type="EMBL" id="CCKQ01016322">
    <property type="protein sequence ID" value="CDW88194.1"/>
    <property type="molecule type" value="Genomic_DNA"/>
</dbReference>
<keyword evidence="3" id="KW-0812">Transmembrane</keyword>
<dbReference type="OrthoDB" id="2418081at2759"/>
<dbReference type="Proteomes" id="UP000039865">
    <property type="component" value="Unassembled WGS sequence"/>
</dbReference>
<organism evidence="5 6">
    <name type="scientific">Stylonychia lemnae</name>
    <name type="common">Ciliate</name>
    <dbReference type="NCBI Taxonomy" id="5949"/>
    <lineage>
        <taxon>Eukaryota</taxon>
        <taxon>Sar</taxon>
        <taxon>Alveolata</taxon>
        <taxon>Ciliophora</taxon>
        <taxon>Intramacronucleata</taxon>
        <taxon>Spirotrichea</taxon>
        <taxon>Stichotrichia</taxon>
        <taxon>Sporadotrichida</taxon>
        <taxon>Oxytrichidae</taxon>
        <taxon>Stylonychinae</taxon>
        <taxon>Stylonychia</taxon>
    </lineage>
</organism>
<proteinExistence type="inferred from homology"/>
<comment type="similarity">
    <text evidence="1">Belongs to the AB hydrolase superfamily. AB hydrolase 2 family.</text>
</comment>
<evidence type="ECO:0000256" key="3">
    <source>
        <dbReference type="SAM" id="Phobius"/>
    </source>
</evidence>
<keyword evidence="3" id="KW-1133">Transmembrane helix</keyword>
<evidence type="ECO:0000256" key="2">
    <source>
        <dbReference type="ARBA" id="ARBA00022801"/>
    </source>
</evidence>
<evidence type="ECO:0000259" key="4">
    <source>
        <dbReference type="Pfam" id="PF02230"/>
    </source>
</evidence>
<dbReference type="GO" id="GO:0005737">
    <property type="term" value="C:cytoplasm"/>
    <property type="evidence" value="ECO:0007669"/>
    <property type="project" value="TreeGrafter"/>
</dbReference>
<dbReference type="AlphaFoldDB" id="A0A078B0W1"/>
<dbReference type="SUPFAM" id="SSF53474">
    <property type="entry name" value="alpha/beta-Hydrolases"/>
    <property type="match status" value="1"/>
</dbReference>
<feature type="domain" description="Phospholipase/carboxylesterase/thioesterase" evidence="4">
    <location>
        <begin position="20"/>
        <end position="213"/>
    </location>
</feature>
<name>A0A078B0W1_STYLE</name>
<dbReference type="InterPro" id="IPR003140">
    <property type="entry name" value="PLipase/COase/thioEstase"/>
</dbReference>
<dbReference type="InterPro" id="IPR029058">
    <property type="entry name" value="AB_hydrolase_fold"/>
</dbReference>
<evidence type="ECO:0000313" key="6">
    <source>
        <dbReference type="Proteomes" id="UP000039865"/>
    </source>
</evidence>
<keyword evidence="3" id="KW-0472">Membrane</keyword>
<dbReference type="InterPro" id="IPR050565">
    <property type="entry name" value="LYPA1-2/EST-like"/>
</dbReference>
<dbReference type="GO" id="GO:0008474">
    <property type="term" value="F:palmitoyl-(protein) hydrolase activity"/>
    <property type="evidence" value="ECO:0007669"/>
    <property type="project" value="TreeGrafter"/>
</dbReference>
<sequence length="224" mass="25627">MAESGEYYLKKIKNGTLPVLDSFRIILPTADNQFVNRIQKECISWYNVEDMDPEEPKRYNEPEMLASMNFLKGLISKEAETYYQNDYSKVFLAGFSQGCCLSFLIGLTFNHILGGVIGFGGIVVPLFFKMIKGEDGDSDMSESFLLRQKAESLPVLQYHGKNDPLFQLDRVQGNVERSWTQLGFQNYQIISEEGLPHYTSETGFKKMNEFIQEIVQKQGKQAKL</sequence>
<feature type="transmembrane region" description="Helical" evidence="3">
    <location>
        <begin position="103"/>
        <end position="128"/>
    </location>
</feature>
<dbReference type="PANTHER" id="PTHR10655">
    <property type="entry name" value="LYSOPHOSPHOLIPASE-RELATED"/>
    <property type="match status" value="1"/>
</dbReference>
<keyword evidence="2" id="KW-0378">Hydrolase</keyword>
<protein>
    <submittedName>
        <fullName evidence="5">Phospholipase carboxylesterase family protein</fullName>
    </submittedName>
</protein>
<dbReference type="PANTHER" id="PTHR10655:SF17">
    <property type="entry name" value="LYSOPHOSPHOLIPASE-LIKE PROTEIN 1"/>
    <property type="match status" value="1"/>
</dbReference>
<dbReference type="InParanoid" id="A0A078B0W1"/>
<accession>A0A078B0W1</accession>
<keyword evidence="6" id="KW-1185">Reference proteome</keyword>